<dbReference type="AlphaFoldDB" id="A0A415P9N8"/>
<keyword evidence="4" id="KW-1003">Cell membrane</keyword>
<sequence length="332" mass="36696">MEQVKNKKILDVQDLKVYFYTQRGVSKAVDGNNFRMYENETLAIVGESGCGKSVTAMSILGLVDEPGKIVEGSKIMYGDTNLATVSDDEIRKIRGNDISMIFQEPMTSLNPVFTVGRQITENILLHEDVSKEEANERAVKLLEMVGIARPEKIVTNYPHQLSGGMRQRVMIAMALACNPKLLIADEPTTALDVTIQAQILKLMNDLKEKTGTSIMLITHDLGVVAQMADHVNVMYAGKVVETAPVFEIFKNPKHPYTKGLMASMPSLSTGGERLETIEGNVPNPINLPEGCYFADRCPNCMEKCKKAQPKDVKVASRHHVSCFLYENEGGND</sequence>
<dbReference type="SUPFAM" id="SSF52540">
    <property type="entry name" value="P-loop containing nucleoside triphosphate hydrolases"/>
    <property type="match status" value="1"/>
</dbReference>
<dbReference type="Pfam" id="PF00005">
    <property type="entry name" value="ABC_tran"/>
    <property type="match status" value="1"/>
</dbReference>
<keyword evidence="6 10" id="KW-0067">ATP-binding</keyword>
<proteinExistence type="inferred from homology"/>
<dbReference type="InterPro" id="IPR003593">
    <property type="entry name" value="AAA+_ATPase"/>
</dbReference>
<dbReference type="OrthoDB" id="9806285at2"/>
<name>A0A415P9N8_9FIRM</name>
<dbReference type="GO" id="GO:0015833">
    <property type="term" value="P:peptide transport"/>
    <property type="evidence" value="ECO:0007669"/>
    <property type="project" value="InterPro"/>
</dbReference>
<keyword evidence="3" id="KW-0813">Transport</keyword>
<dbReference type="FunFam" id="3.40.50.300:FF:000016">
    <property type="entry name" value="Oligopeptide ABC transporter ATP-binding component"/>
    <property type="match status" value="1"/>
</dbReference>
<dbReference type="GO" id="GO:0005886">
    <property type="term" value="C:plasma membrane"/>
    <property type="evidence" value="ECO:0007669"/>
    <property type="project" value="UniProtKB-SubCell"/>
</dbReference>
<dbReference type="PANTHER" id="PTHR43297">
    <property type="entry name" value="OLIGOPEPTIDE TRANSPORT ATP-BINDING PROTEIN APPD"/>
    <property type="match status" value="1"/>
</dbReference>
<comment type="similarity">
    <text evidence="2">Belongs to the ABC transporter superfamily.</text>
</comment>
<evidence type="ECO:0000256" key="3">
    <source>
        <dbReference type="ARBA" id="ARBA00022448"/>
    </source>
</evidence>
<reference evidence="9" key="2">
    <citation type="submission" date="2021-02" db="EMBL/GenBank/DDBJ databases">
        <title>Infant gut strain persistence is associated with maternal origin, phylogeny, and functional potential including surface adhesion and iron acquisition.</title>
        <authorList>
            <person name="Lou Y.C."/>
        </authorList>
    </citation>
    <scope>NUCLEOTIDE SEQUENCE</scope>
    <source>
        <strain evidence="9">L3_108_103G1_dasL3_108_103G1_concoct_2</strain>
    </source>
</reference>
<evidence type="ECO:0000256" key="2">
    <source>
        <dbReference type="ARBA" id="ARBA00005417"/>
    </source>
</evidence>
<keyword evidence="7" id="KW-0472">Membrane</keyword>
<gene>
    <name evidence="10" type="ORF">DWZ83_07375</name>
    <name evidence="9" type="ORF">KHZ85_01620</name>
</gene>
<organism evidence="10 11">
    <name type="scientific">Amedibacillus dolichus</name>
    <dbReference type="NCBI Taxonomy" id="31971"/>
    <lineage>
        <taxon>Bacteria</taxon>
        <taxon>Bacillati</taxon>
        <taxon>Bacillota</taxon>
        <taxon>Erysipelotrichia</taxon>
        <taxon>Erysipelotrichales</taxon>
        <taxon>Erysipelotrichaceae</taxon>
        <taxon>Amedibacillus</taxon>
    </lineage>
</organism>
<dbReference type="InterPro" id="IPR013563">
    <property type="entry name" value="Oligopep_ABC_C"/>
</dbReference>
<dbReference type="Proteomes" id="UP000284868">
    <property type="component" value="Unassembled WGS sequence"/>
</dbReference>
<evidence type="ECO:0000313" key="9">
    <source>
        <dbReference type="EMBL" id="MBS4883446.1"/>
    </source>
</evidence>
<protein>
    <submittedName>
        <fullName evidence="10">ABC transporter ATP-binding protein</fullName>
    </submittedName>
</protein>
<dbReference type="CDD" id="cd03257">
    <property type="entry name" value="ABC_NikE_OppD_transporters"/>
    <property type="match status" value="1"/>
</dbReference>
<dbReference type="InterPro" id="IPR027417">
    <property type="entry name" value="P-loop_NTPase"/>
</dbReference>
<evidence type="ECO:0000313" key="11">
    <source>
        <dbReference type="Proteomes" id="UP000284868"/>
    </source>
</evidence>
<feature type="domain" description="ABC transporter" evidence="8">
    <location>
        <begin position="12"/>
        <end position="261"/>
    </location>
</feature>
<dbReference type="InterPro" id="IPR050388">
    <property type="entry name" value="ABC_Ni/Peptide_Import"/>
</dbReference>
<dbReference type="Pfam" id="PF08352">
    <property type="entry name" value="oligo_HPY"/>
    <property type="match status" value="1"/>
</dbReference>
<comment type="subcellular location">
    <subcellularLocation>
        <location evidence="1">Cell membrane</location>
        <topology evidence="1">Peripheral membrane protein</topology>
    </subcellularLocation>
</comment>
<reference evidence="10 11" key="1">
    <citation type="submission" date="2018-08" db="EMBL/GenBank/DDBJ databases">
        <title>A genome reference for cultivated species of the human gut microbiota.</title>
        <authorList>
            <person name="Zou Y."/>
            <person name="Xue W."/>
            <person name="Luo G."/>
        </authorList>
    </citation>
    <scope>NUCLEOTIDE SEQUENCE [LARGE SCALE GENOMIC DNA]</scope>
    <source>
        <strain evidence="10 11">AF35-6BH</strain>
    </source>
</reference>
<keyword evidence="11" id="KW-1185">Reference proteome</keyword>
<accession>A0A415P9N8</accession>
<dbReference type="Proteomes" id="UP000753219">
    <property type="component" value="Unassembled WGS sequence"/>
</dbReference>
<evidence type="ECO:0000256" key="1">
    <source>
        <dbReference type="ARBA" id="ARBA00004202"/>
    </source>
</evidence>
<dbReference type="InterPro" id="IPR003439">
    <property type="entry name" value="ABC_transporter-like_ATP-bd"/>
</dbReference>
<dbReference type="SMART" id="SM00382">
    <property type="entry name" value="AAA"/>
    <property type="match status" value="1"/>
</dbReference>
<dbReference type="EMBL" id="QRPK01000038">
    <property type="protein sequence ID" value="RHM09329.1"/>
    <property type="molecule type" value="Genomic_DNA"/>
</dbReference>
<dbReference type="NCBIfam" id="TIGR01727">
    <property type="entry name" value="oligo_HPY"/>
    <property type="match status" value="1"/>
</dbReference>
<evidence type="ECO:0000256" key="6">
    <source>
        <dbReference type="ARBA" id="ARBA00022840"/>
    </source>
</evidence>
<dbReference type="RefSeq" id="WP_004797519.1">
    <property type="nucleotide sequence ID" value="NZ_CABKNA010000016.1"/>
</dbReference>
<dbReference type="InterPro" id="IPR017871">
    <property type="entry name" value="ABC_transporter-like_CS"/>
</dbReference>
<dbReference type="GO" id="GO:0005524">
    <property type="term" value="F:ATP binding"/>
    <property type="evidence" value="ECO:0007669"/>
    <property type="project" value="UniProtKB-KW"/>
</dbReference>
<dbReference type="Gene3D" id="3.40.50.300">
    <property type="entry name" value="P-loop containing nucleotide triphosphate hydrolases"/>
    <property type="match status" value="1"/>
</dbReference>
<evidence type="ECO:0000256" key="5">
    <source>
        <dbReference type="ARBA" id="ARBA00022741"/>
    </source>
</evidence>
<keyword evidence="5" id="KW-0547">Nucleotide-binding</keyword>
<evidence type="ECO:0000313" key="10">
    <source>
        <dbReference type="EMBL" id="RHM09329.1"/>
    </source>
</evidence>
<dbReference type="PROSITE" id="PS00211">
    <property type="entry name" value="ABC_TRANSPORTER_1"/>
    <property type="match status" value="1"/>
</dbReference>
<evidence type="ECO:0000256" key="4">
    <source>
        <dbReference type="ARBA" id="ARBA00022475"/>
    </source>
</evidence>
<dbReference type="GeneID" id="92792480"/>
<dbReference type="PROSITE" id="PS50893">
    <property type="entry name" value="ABC_TRANSPORTER_2"/>
    <property type="match status" value="1"/>
</dbReference>
<evidence type="ECO:0000256" key="7">
    <source>
        <dbReference type="ARBA" id="ARBA00023136"/>
    </source>
</evidence>
<comment type="caution">
    <text evidence="10">The sequence shown here is derived from an EMBL/GenBank/DDBJ whole genome shotgun (WGS) entry which is preliminary data.</text>
</comment>
<dbReference type="PANTHER" id="PTHR43297:SF2">
    <property type="entry name" value="DIPEPTIDE TRANSPORT ATP-BINDING PROTEIN DPPD"/>
    <property type="match status" value="1"/>
</dbReference>
<dbReference type="EMBL" id="JAGZMZ010000003">
    <property type="protein sequence ID" value="MBS4883446.1"/>
    <property type="molecule type" value="Genomic_DNA"/>
</dbReference>
<dbReference type="GO" id="GO:0016887">
    <property type="term" value="F:ATP hydrolysis activity"/>
    <property type="evidence" value="ECO:0007669"/>
    <property type="project" value="InterPro"/>
</dbReference>
<evidence type="ECO:0000259" key="8">
    <source>
        <dbReference type="PROSITE" id="PS50893"/>
    </source>
</evidence>